<sequence>MPASAGLKGGQTYPVMSDGPAQSPFSGKPVPDQLQQLAAKVLPVLEEQQSSLTTLFANLQAVSTQAANGQLEVPKPVQTAIEQILGLRLGSQSASSTPSGQTTQTSQTGVPDGSVLGAEDVQRAMELSGLFRELTLRTGGAKAAGGDDLKSLLMNLRKLLQSMGGEELPARPLTQPRVPSLRGSPQGQLPAQTNLPAHEDGPEALASRLLKDTDGALSRIRLEQLASRGINREAAGQQQGASTSQSGGGSSPAHASHAGGGRAMDLVVDLPLVVGGQTAVVQMQVGRDPDQNGDADSDQRAWRLRFALDLTATGPMEAAVSLRGGGTFVSLWADREEMHRALNENRETLEAAFAHAGLDLQELRFIRGLPARRRFAAGASVDRQS</sequence>
<feature type="domain" description="Flagellar hook-length control protein-like C-terminal" evidence="2">
    <location>
        <begin position="294"/>
        <end position="365"/>
    </location>
</feature>
<feature type="region of interest" description="Disordered" evidence="1">
    <location>
        <begin position="90"/>
        <end position="114"/>
    </location>
</feature>
<dbReference type="InterPro" id="IPR021136">
    <property type="entry name" value="Flagellar_hook_control-like_C"/>
</dbReference>
<dbReference type="Pfam" id="PF02120">
    <property type="entry name" value="Flg_hook"/>
    <property type="match status" value="1"/>
</dbReference>
<feature type="region of interest" description="Disordered" evidence="1">
    <location>
        <begin position="165"/>
        <end position="199"/>
    </location>
</feature>
<dbReference type="InterPro" id="IPR038610">
    <property type="entry name" value="FliK-like_C_sf"/>
</dbReference>
<organism evidence="3 4">
    <name type="scientific">Roseibium suaedae</name>
    <dbReference type="NCBI Taxonomy" id="735517"/>
    <lineage>
        <taxon>Bacteria</taxon>
        <taxon>Pseudomonadati</taxon>
        <taxon>Pseudomonadota</taxon>
        <taxon>Alphaproteobacteria</taxon>
        <taxon>Hyphomicrobiales</taxon>
        <taxon>Stappiaceae</taxon>
        <taxon>Roseibium</taxon>
    </lineage>
</organism>
<dbReference type="RefSeq" id="WP_073011563.1">
    <property type="nucleotide sequence ID" value="NZ_FRBW01000002.1"/>
</dbReference>
<evidence type="ECO:0000313" key="4">
    <source>
        <dbReference type="Proteomes" id="UP000186002"/>
    </source>
</evidence>
<feature type="region of interest" description="Disordered" evidence="1">
    <location>
        <begin position="1"/>
        <end position="30"/>
    </location>
</feature>
<feature type="compositionally biased region" description="Low complexity" evidence="1">
    <location>
        <begin position="234"/>
        <end position="259"/>
    </location>
</feature>
<dbReference type="STRING" id="735517.SAMN05444272_1601"/>
<dbReference type="EMBL" id="FRBW01000002">
    <property type="protein sequence ID" value="SHM02912.1"/>
    <property type="molecule type" value="Genomic_DNA"/>
</dbReference>
<accession>A0A1M7FFM4</accession>
<feature type="region of interest" description="Disordered" evidence="1">
    <location>
        <begin position="229"/>
        <end position="259"/>
    </location>
</feature>
<dbReference type="Gene3D" id="3.30.750.140">
    <property type="match status" value="1"/>
</dbReference>
<feature type="compositionally biased region" description="Polar residues" evidence="1">
    <location>
        <begin position="183"/>
        <end position="195"/>
    </location>
</feature>
<keyword evidence="4" id="KW-1185">Reference proteome</keyword>
<evidence type="ECO:0000313" key="3">
    <source>
        <dbReference type="EMBL" id="SHM02912.1"/>
    </source>
</evidence>
<feature type="compositionally biased region" description="Low complexity" evidence="1">
    <location>
        <begin position="90"/>
        <end position="109"/>
    </location>
</feature>
<reference evidence="3 4" key="1">
    <citation type="submission" date="2016-11" db="EMBL/GenBank/DDBJ databases">
        <authorList>
            <person name="Jaros S."/>
            <person name="Januszkiewicz K."/>
            <person name="Wedrychowicz H."/>
        </authorList>
    </citation>
    <scope>NUCLEOTIDE SEQUENCE [LARGE SCALE GENOMIC DNA]</scope>
    <source>
        <strain evidence="3 4">DSM 22153</strain>
    </source>
</reference>
<evidence type="ECO:0000256" key="1">
    <source>
        <dbReference type="SAM" id="MobiDB-lite"/>
    </source>
</evidence>
<proteinExistence type="predicted"/>
<protein>
    <submittedName>
        <fullName evidence="3">Hook-length control protein FliK</fullName>
    </submittedName>
</protein>
<dbReference type="OrthoDB" id="7941698at2"/>
<name>A0A1M7FFM4_9HYPH</name>
<evidence type="ECO:0000259" key="2">
    <source>
        <dbReference type="Pfam" id="PF02120"/>
    </source>
</evidence>
<gene>
    <name evidence="3" type="ORF">SAMN05444272_1601</name>
</gene>
<dbReference type="Proteomes" id="UP000186002">
    <property type="component" value="Unassembled WGS sequence"/>
</dbReference>
<dbReference type="AlphaFoldDB" id="A0A1M7FFM4"/>